<dbReference type="GeneID" id="110074091"/>
<reference evidence="5" key="2">
    <citation type="submission" date="2025-08" db="UniProtKB">
        <authorList>
            <consortium name="RefSeq"/>
        </authorList>
    </citation>
    <scope>IDENTIFICATION</scope>
</reference>
<organism evidence="4 5">
    <name type="scientific">Pogona vitticeps</name>
    <name type="common">central bearded dragon</name>
    <dbReference type="NCBI Taxonomy" id="103695"/>
    <lineage>
        <taxon>Eukaryota</taxon>
        <taxon>Metazoa</taxon>
        <taxon>Chordata</taxon>
        <taxon>Craniata</taxon>
        <taxon>Vertebrata</taxon>
        <taxon>Euteleostomi</taxon>
        <taxon>Lepidosauria</taxon>
        <taxon>Squamata</taxon>
        <taxon>Bifurcata</taxon>
        <taxon>Unidentata</taxon>
        <taxon>Episquamata</taxon>
        <taxon>Toxicofera</taxon>
        <taxon>Iguania</taxon>
        <taxon>Acrodonta</taxon>
        <taxon>Agamidae</taxon>
        <taxon>Amphibolurinae</taxon>
        <taxon>Pogona</taxon>
    </lineage>
</organism>
<dbReference type="InterPro" id="IPR051342">
    <property type="entry name" value="PDZ_scaffold"/>
</dbReference>
<keyword evidence="1" id="KW-0175">Coiled coil</keyword>
<evidence type="ECO:0000313" key="4">
    <source>
        <dbReference type="Proteomes" id="UP001652642"/>
    </source>
</evidence>
<protein>
    <submittedName>
        <fullName evidence="5">Syntaxin-binding protein 4 isoform X1</fullName>
    </submittedName>
</protein>
<dbReference type="SUPFAM" id="SSF50156">
    <property type="entry name" value="PDZ domain-like"/>
    <property type="match status" value="2"/>
</dbReference>
<feature type="compositionally biased region" description="Low complexity" evidence="2">
    <location>
        <begin position="164"/>
        <end position="173"/>
    </location>
</feature>
<reference evidence="4" key="1">
    <citation type="submission" date="2025-05" db="UniProtKB">
        <authorList>
            <consortium name="RefSeq"/>
        </authorList>
    </citation>
    <scope>NUCLEOTIDE SEQUENCE [LARGE SCALE GENOMIC DNA]</scope>
</reference>
<dbReference type="InterPro" id="IPR011992">
    <property type="entry name" value="EF-hand-dom_pair"/>
</dbReference>
<feature type="compositionally biased region" description="Low complexity" evidence="2">
    <location>
        <begin position="139"/>
        <end position="150"/>
    </location>
</feature>
<proteinExistence type="predicted"/>
<name>A0ABM5FNM9_9SAUR</name>
<dbReference type="InterPro" id="IPR036034">
    <property type="entry name" value="PDZ_sf"/>
</dbReference>
<evidence type="ECO:0000259" key="3">
    <source>
        <dbReference type="PROSITE" id="PS50106"/>
    </source>
</evidence>
<dbReference type="SUPFAM" id="SSF47473">
    <property type="entry name" value="EF-hand"/>
    <property type="match status" value="1"/>
</dbReference>
<feature type="coiled-coil region" evidence="1">
    <location>
        <begin position="476"/>
        <end position="573"/>
    </location>
</feature>
<dbReference type="Gene3D" id="2.30.42.10">
    <property type="match status" value="2"/>
</dbReference>
<dbReference type="PANTHER" id="PTHR19964">
    <property type="entry name" value="MULTIPLE PDZ DOMAIN PROTEIN"/>
    <property type="match status" value="1"/>
</dbReference>
<gene>
    <name evidence="5" type="primary">STXBP4</name>
</gene>
<keyword evidence="4" id="KW-1185">Reference proteome</keyword>
<evidence type="ECO:0000256" key="1">
    <source>
        <dbReference type="SAM" id="Coils"/>
    </source>
</evidence>
<evidence type="ECO:0000256" key="2">
    <source>
        <dbReference type="SAM" id="MobiDB-lite"/>
    </source>
</evidence>
<dbReference type="SMART" id="SM00228">
    <property type="entry name" value="PDZ"/>
    <property type="match status" value="2"/>
</dbReference>
<dbReference type="InterPro" id="IPR001478">
    <property type="entry name" value="PDZ"/>
</dbReference>
<sequence length="744" mass="82044">MPLLSPVDEQKPEHFDGLSLLYWTIMGPHGINRAIHRVAFSGCQNGLGIKIIGGYREQSEEDCGIFIKRILPGGIAAVDSRLLIGDMLLEVNGENLVGVTNERAVDILRTASATSHMSLLVARDDEARNQFLDLMERYSSQSNTSSERSSPTQLLAGKSTDNLSSASSSRSTSPQLLHPRDCTTNHHGKTTVATAFQATTNDSAFQIITVSKGTGLGLNIVGGINRNEGPLVYILEVIPGGDCHKDGRLRSGDQLVSINKESLIGVTHEEARNLINRTKLRSNSSWEIAFIRHETSPSQVETNQPSSGHLVSSTCRQQHTPLALSLPLSPNENLTSKMSVLNVMKTGFKKREEQSSAFSSNSSTDMSAGAVGPTWSDDYGLQRRKISLNPAVRLKVDKLETALNYLGIQPTREQEDVLREQLPKDSSGTVSFGDFVQVAKNLFSLHLDGTGGTAGPTRSGFHDIGRLLESQFISCDRSEKDELEELRKEKNEALKEICKLKEELAESERLRKHLAEELQSTKQEVKASVEETRALRSRIHLAEAAQKQACGMEMDYEEVIRLLEVEISKLKAQLVDHGGQNKDSVQDLRKRITVLDCQLRKSETAKKAFEVATEKLLQFVEIVPEVLSESSTSTTNLSDRKATFSSKTLLAHLGRNGRSIQASLATEAKELARSVRAILEADCLPYGWEEAYTADGIKYFIKFAILQLSIMRRTLKKLPRDTDNILGPPCHQCSCLALLGRNRG</sequence>
<dbReference type="RefSeq" id="XP_072847023.1">
    <property type="nucleotide sequence ID" value="XM_072990922.1"/>
</dbReference>
<accession>A0ABM5FNM9</accession>
<feature type="domain" description="PDZ" evidence="3">
    <location>
        <begin position="204"/>
        <end position="278"/>
    </location>
</feature>
<dbReference type="PANTHER" id="PTHR19964:SF16">
    <property type="entry name" value="SYNTAXIN-BINDING PROTEIN 4"/>
    <property type="match status" value="1"/>
</dbReference>
<dbReference type="PROSITE" id="PS50106">
    <property type="entry name" value="PDZ"/>
    <property type="match status" value="2"/>
</dbReference>
<dbReference type="InterPro" id="IPR001202">
    <property type="entry name" value="WW_dom"/>
</dbReference>
<dbReference type="CDD" id="cd06698">
    <property type="entry name" value="PDZ1_hSTXBP4-PDZ2_GgSTXBP4-like"/>
    <property type="match status" value="1"/>
</dbReference>
<dbReference type="Proteomes" id="UP001652642">
    <property type="component" value="Chromosome 2"/>
</dbReference>
<dbReference type="CDD" id="cd06692">
    <property type="entry name" value="PDZ1_GgSTXBP4-like"/>
    <property type="match status" value="1"/>
</dbReference>
<feature type="domain" description="PDZ" evidence="3">
    <location>
        <begin position="37"/>
        <end position="123"/>
    </location>
</feature>
<feature type="region of interest" description="Disordered" evidence="2">
    <location>
        <begin position="139"/>
        <end position="185"/>
    </location>
</feature>
<evidence type="ECO:0000313" key="5">
    <source>
        <dbReference type="RefSeq" id="XP_072847023.1"/>
    </source>
</evidence>
<dbReference type="Pfam" id="PF00595">
    <property type="entry name" value="PDZ"/>
    <property type="match status" value="2"/>
</dbReference>
<dbReference type="CDD" id="cd00201">
    <property type="entry name" value="WW"/>
    <property type="match status" value="1"/>
</dbReference>